<evidence type="ECO:0000313" key="3">
    <source>
        <dbReference type="Proteomes" id="UP001341840"/>
    </source>
</evidence>
<evidence type="ECO:0000256" key="1">
    <source>
        <dbReference type="SAM" id="Phobius"/>
    </source>
</evidence>
<evidence type="ECO:0000313" key="2">
    <source>
        <dbReference type="EMBL" id="MED6188198.1"/>
    </source>
</evidence>
<dbReference type="Proteomes" id="UP001341840">
    <property type="component" value="Unassembled WGS sequence"/>
</dbReference>
<feature type="transmembrane region" description="Helical" evidence="1">
    <location>
        <begin position="82"/>
        <end position="100"/>
    </location>
</feature>
<keyword evidence="1" id="KW-0472">Membrane</keyword>
<protein>
    <submittedName>
        <fullName evidence="2">Uncharacterized protein</fullName>
    </submittedName>
</protein>
<accession>A0ABU6WVM1</accession>
<comment type="caution">
    <text evidence="2">The sequence shown here is derived from an EMBL/GenBank/DDBJ whole genome shotgun (WGS) entry which is preliminary data.</text>
</comment>
<organism evidence="2 3">
    <name type="scientific">Stylosanthes scabra</name>
    <dbReference type="NCBI Taxonomy" id="79078"/>
    <lineage>
        <taxon>Eukaryota</taxon>
        <taxon>Viridiplantae</taxon>
        <taxon>Streptophyta</taxon>
        <taxon>Embryophyta</taxon>
        <taxon>Tracheophyta</taxon>
        <taxon>Spermatophyta</taxon>
        <taxon>Magnoliopsida</taxon>
        <taxon>eudicotyledons</taxon>
        <taxon>Gunneridae</taxon>
        <taxon>Pentapetalae</taxon>
        <taxon>rosids</taxon>
        <taxon>fabids</taxon>
        <taxon>Fabales</taxon>
        <taxon>Fabaceae</taxon>
        <taxon>Papilionoideae</taxon>
        <taxon>50 kb inversion clade</taxon>
        <taxon>dalbergioids sensu lato</taxon>
        <taxon>Dalbergieae</taxon>
        <taxon>Pterocarpus clade</taxon>
        <taxon>Stylosanthes</taxon>
    </lineage>
</organism>
<keyword evidence="3" id="KW-1185">Reference proteome</keyword>
<reference evidence="2 3" key="1">
    <citation type="journal article" date="2023" name="Plants (Basel)">
        <title>Bridging the Gap: Combining Genomics and Transcriptomics Approaches to Understand Stylosanthes scabra, an Orphan Legume from the Brazilian Caatinga.</title>
        <authorList>
            <person name="Ferreira-Neto J.R.C."/>
            <person name="da Silva M.D."/>
            <person name="Binneck E."/>
            <person name="de Melo N.F."/>
            <person name="da Silva R.H."/>
            <person name="de Melo A.L.T.M."/>
            <person name="Pandolfi V."/>
            <person name="Bustamante F.O."/>
            <person name="Brasileiro-Vidal A.C."/>
            <person name="Benko-Iseppon A.M."/>
        </authorList>
    </citation>
    <scope>NUCLEOTIDE SEQUENCE [LARGE SCALE GENOMIC DNA]</scope>
    <source>
        <tissue evidence="2">Leaves</tissue>
    </source>
</reference>
<name>A0ABU6WVM1_9FABA</name>
<dbReference type="EMBL" id="JASCZI010182581">
    <property type="protein sequence ID" value="MED6188198.1"/>
    <property type="molecule type" value="Genomic_DNA"/>
</dbReference>
<proteinExistence type="predicted"/>
<keyword evidence="1" id="KW-0812">Transmembrane</keyword>
<sequence length="143" mass="16663">MCLYHGFCVSYYYFLLGQKTSISCTLFGELVDKIQPFLDGDQTAPLIVVFQLFRAKEWNGKINIQGYGIIAHLMKFTQLKTFPVNIIILFYAIAFCSLYRDNYGSTYPVKISRWSKIERGLTRSAMWQESLFPCRKDVTLERI</sequence>
<gene>
    <name evidence="2" type="ORF">PIB30_083810</name>
</gene>
<keyword evidence="1" id="KW-1133">Transmembrane helix</keyword>